<dbReference type="Pfam" id="PF07717">
    <property type="entry name" value="OB_NTP_bind"/>
    <property type="match status" value="1"/>
</dbReference>
<evidence type="ECO:0000259" key="9">
    <source>
        <dbReference type="PROSITE" id="PS51194"/>
    </source>
</evidence>
<evidence type="ECO:0000256" key="4">
    <source>
        <dbReference type="ARBA" id="ARBA00022806"/>
    </source>
</evidence>
<evidence type="ECO:0000256" key="6">
    <source>
        <dbReference type="ARBA" id="ARBA00047984"/>
    </source>
</evidence>
<dbReference type="SMART" id="SM00847">
    <property type="entry name" value="HA2"/>
    <property type="match status" value="1"/>
</dbReference>
<dbReference type="GO" id="GO:0003724">
    <property type="term" value="F:RNA helicase activity"/>
    <property type="evidence" value="ECO:0007669"/>
    <property type="project" value="UniProtKB-EC"/>
</dbReference>
<dbReference type="InterPro" id="IPR048333">
    <property type="entry name" value="HA2_WH"/>
</dbReference>
<dbReference type="Gene3D" id="3.40.50.300">
    <property type="entry name" value="P-loop containing nucleotide triphosphate hydrolases"/>
    <property type="match status" value="2"/>
</dbReference>
<proteinExistence type="predicted"/>
<dbReference type="EC" id="3.6.4.13" evidence="1"/>
<dbReference type="GO" id="GO:0005524">
    <property type="term" value="F:ATP binding"/>
    <property type="evidence" value="ECO:0007669"/>
    <property type="project" value="UniProtKB-KW"/>
</dbReference>
<feature type="domain" description="Helicase ATP-binding" evidence="8">
    <location>
        <begin position="157"/>
        <end position="379"/>
    </location>
</feature>
<feature type="region of interest" description="Disordered" evidence="7">
    <location>
        <begin position="83"/>
        <end position="105"/>
    </location>
</feature>
<dbReference type="InterPro" id="IPR011545">
    <property type="entry name" value="DEAD/DEAH_box_helicase_dom"/>
</dbReference>
<dbReference type="EMBL" id="FQNC01000049">
    <property type="protein sequence ID" value="SGY81176.1"/>
    <property type="molecule type" value="Genomic_DNA"/>
</dbReference>
<keyword evidence="2" id="KW-0547">Nucleotide-binding</keyword>
<dbReference type="GO" id="GO:0003725">
    <property type="term" value="F:double-stranded RNA binding"/>
    <property type="evidence" value="ECO:0007669"/>
    <property type="project" value="TreeGrafter"/>
</dbReference>
<dbReference type="Pfam" id="PF00270">
    <property type="entry name" value="DEAD"/>
    <property type="match status" value="1"/>
</dbReference>
<dbReference type="Pfam" id="PF00271">
    <property type="entry name" value="Helicase_C"/>
    <property type="match status" value="1"/>
</dbReference>
<dbReference type="Pfam" id="PF21010">
    <property type="entry name" value="HA2_C"/>
    <property type="match status" value="1"/>
</dbReference>
<feature type="domain" description="Helicase C-terminal" evidence="9">
    <location>
        <begin position="404"/>
        <end position="582"/>
    </location>
</feature>
<accession>A0A2X0PFF2</accession>
<dbReference type="AlphaFoldDB" id="A0A2X0PFF2"/>
<dbReference type="InterPro" id="IPR011709">
    <property type="entry name" value="DEAD-box_helicase_OB_fold"/>
</dbReference>
<protein>
    <recommendedName>
        <fullName evidence="1">RNA helicase</fullName>
        <ecNumber evidence="1">3.6.4.13</ecNumber>
    </recommendedName>
</protein>
<dbReference type="Gene3D" id="1.20.120.1080">
    <property type="match status" value="1"/>
</dbReference>
<feature type="region of interest" description="Disordered" evidence="7">
    <location>
        <begin position="323"/>
        <end position="348"/>
    </location>
</feature>
<feature type="compositionally biased region" description="Basic residues" evidence="7">
    <location>
        <begin position="323"/>
        <end position="335"/>
    </location>
</feature>
<keyword evidence="5" id="KW-0067">ATP-binding</keyword>
<dbReference type="GO" id="GO:0045943">
    <property type="term" value="P:positive regulation of transcription by RNA polymerase I"/>
    <property type="evidence" value="ECO:0007669"/>
    <property type="project" value="TreeGrafter"/>
</dbReference>
<evidence type="ECO:0000256" key="7">
    <source>
        <dbReference type="SAM" id="MobiDB-lite"/>
    </source>
</evidence>
<sequence length="845" mass="94086">MPRHIVFDDAPEDVRVAIASTLKAKSTSTFVKPVLNSKVPTIVKDGQKSSNLMDKLEGEKKLSLEQGQSPPPSPSTQIEIATENKAVKRPRISSKSNGNVVGFHESDEEDLKHQAKRFAANGSGNVAEERSKRKEVAKSLEKGRMELPIWQGKRSILKSLEENDTVVILGETGSGKTTRMFLWRAANEFFEFESKGSFFQPFDSFTEVPQFILNSSTPCASPRIAVTQPRRVAATSLASRVSAEIGCKLGGLVGYTVRFDDRSTPATRLKYMTDGALLAEMLGDQDLLRYDVVILDEAHERSLRTDMLLGFLKGIQKRRRERVMRWSKGKKKGKSRRGEDGEEGEEKEPTDLKIVVMSATIDAKRFSDFFDGAPVLYVKGRQHAVTIMYSEEPQVDYLDAALKVIFQLHMRSESQLRGDILVFLPGQDDIDALGVSIKSYAKDLVVSHPEHDAILVCPLYAKLSPAEQAKAFIPTPTHTRKVILATNVAETSITIPGIRFVIDTGLAKEKQYHASVGIDSLVSEPISQSSALQRTGRAGREGPGVCFRLYTEEFFYTLPRTTKPEIQRVSLTFALLHLLAAGQGDVWSFDFMDRPERDSITFALLTLHGLGALDKKGQITPLGKRMASLPLDPIYAKVLLTSFEESCPRRIIDLVALLGSKDQLFISTFATREEANKARTKFRHRSGDHWTLLNVLQAYEGIQGTEQRKEWCRANFVNHRAMVQVLDARKQVRDRCEGLGLEWDVEGEGEGKGGEEEEERVLASLIAGLFANSALLQPDGSYRHTISRQPIMIHPGSTLHNKKVPAIVYDELVLTTKTYARGVSAILPMWLRTKAPTVFNAKEGK</sequence>
<dbReference type="PROSITE" id="PS51194">
    <property type="entry name" value="HELICASE_CTER"/>
    <property type="match status" value="1"/>
</dbReference>
<dbReference type="InterPro" id="IPR014001">
    <property type="entry name" value="Helicase_ATP-bd"/>
</dbReference>
<dbReference type="FunFam" id="3.40.50.300:FF:000145">
    <property type="entry name" value="probable ATP-dependent RNA helicase DHX40"/>
    <property type="match status" value="1"/>
</dbReference>
<dbReference type="InterPro" id="IPR001650">
    <property type="entry name" value="Helicase_C-like"/>
</dbReference>
<dbReference type="SMART" id="SM00490">
    <property type="entry name" value="HELICc"/>
    <property type="match status" value="1"/>
</dbReference>
<organism evidence="10 11">
    <name type="scientific">Microbotryum silenes-dioicae</name>
    <dbReference type="NCBI Taxonomy" id="796604"/>
    <lineage>
        <taxon>Eukaryota</taxon>
        <taxon>Fungi</taxon>
        <taxon>Dikarya</taxon>
        <taxon>Basidiomycota</taxon>
        <taxon>Pucciniomycotina</taxon>
        <taxon>Microbotryomycetes</taxon>
        <taxon>Microbotryales</taxon>
        <taxon>Microbotryaceae</taxon>
        <taxon>Microbotryum</taxon>
    </lineage>
</organism>
<dbReference type="PANTHER" id="PTHR18934:SF118">
    <property type="entry name" value="ATP-DEPENDENT RNA HELICASE DHX33"/>
    <property type="match status" value="1"/>
</dbReference>
<keyword evidence="11" id="KW-1185">Reference proteome</keyword>
<dbReference type="InterPro" id="IPR027417">
    <property type="entry name" value="P-loop_NTPase"/>
</dbReference>
<evidence type="ECO:0000256" key="3">
    <source>
        <dbReference type="ARBA" id="ARBA00022801"/>
    </source>
</evidence>
<dbReference type="PANTHER" id="PTHR18934">
    <property type="entry name" value="ATP-DEPENDENT RNA HELICASE"/>
    <property type="match status" value="1"/>
</dbReference>
<keyword evidence="4" id="KW-0347">Helicase</keyword>
<dbReference type="SMART" id="SM00487">
    <property type="entry name" value="DEXDc"/>
    <property type="match status" value="1"/>
</dbReference>
<dbReference type="STRING" id="796604.A0A2X0PFF2"/>
<dbReference type="CDD" id="cd18791">
    <property type="entry name" value="SF2_C_RHA"/>
    <property type="match status" value="1"/>
</dbReference>
<gene>
    <name evidence="10" type="primary">BQ5605_C009g05479</name>
    <name evidence="10" type="ORF">BQ5605_C009G05479</name>
</gene>
<evidence type="ECO:0000313" key="10">
    <source>
        <dbReference type="EMBL" id="SGY81176.1"/>
    </source>
</evidence>
<evidence type="ECO:0000313" key="11">
    <source>
        <dbReference type="Proteomes" id="UP000249464"/>
    </source>
</evidence>
<evidence type="ECO:0000256" key="1">
    <source>
        <dbReference type="ARBA" id="ARBA00012552"/>
    </source>
</evidence>
<dbReference type="Proteomes" id="UP000249464">
    <property type="component" value="Unassembled WGS sequence"/>
</dbReference>
<dbReference type="PROSITE" id="PS51192">
    <property type="entry name" value="HELICASE_ATP_BIND_1"/>
    <property type="match status" value="1"/>
</dbReference>
<dbReference type="SUPFAM" id="SSF52540">
    <property type="entry name" value="P-loop containing nucleoside triphosphate hydrolases"/>
    <property type="match status" value="1"/>
</dbReference>
<comment type="catalytic activity">
    <reaction evidence="6">
        <text>ATP + H2O = ADP + phosphate + H(+)</text>
        <dbReference type="Rhea" id="RHEA:13065"/>
        <dbReference type="ChEBI" id="CHEBI:15377"/>
        <dbReference type="ChEBI" id="CHEBI:15378"/>
        <dbReference type="ChEBI" id="CHEBI:30616"/>
        <dbReference type="ChEBI" id="CHEBI:43474"/>
        <dbReference type="ChEBI" id="CHEBI:456216"/>
        <dbReference type="EC" id="3.6.4.13"/>
    </reaction>
</comment>
<keyword evidence="3" id="KW-0378">Hydrolase</keyword>
<evidence type="ECO:0000256" key="2">
    <source>
        <dbReference type="ARBA" id="ARBA00022741"/>
    </source>
</evidence>
<evidence type="ECO:0000259" key="8">
    <source>
        <dbReference type="PROSITE" id="PS51192"/>
    </source>
</evidence>
<dbReference type="GO" id="GO:0005730">
    <property type="term" value="C:nucleolus"/>
    <property type="evidence" value="ECO:0007669"/>
    <property type="project" value="TreeGrafter"/>
</dbReference>
<dbReference type="Pfam" id="PF04408">
    <property type="entry name" value="WHD_HA2"/>
    <property type="match status" value="1"/>
</dbReference>
<dbReference type="InterPro" id="IPR007502">
    <property type="entry name" value="Helicase-assoc_dom"/>
</dbReference>
<evidence type="ECO:0000256" key="5">
    <source>
        <dbReference type="ARBA" id="ARBA00022840"/>
    </source>
</evidence>
<dbReference type="GO" id="GO:0016787">
    <property type="term" value="F:hydrolase activity"/>
    <property type="evidence" value="ECO:0007669"/>
    <property type="project" value="UniProtKB-KW"/>
</dbReference>
<reference evidence="10 11" key="1">
    <citation type="submission" date="2016-11" db="EMBL/GenBank/DDBJ databases">
        <authorList>
            <person name="Jaros S."/>
            <person name="Januszkiewicz K."/>
            <person name="Wedrychowicz H."/>
        </authorList>
    </citation>
    <scope>NUCLEOTIDE SEQUENCE [LARGE SCALE GENOMIC DNA]</scope>
</reference>
<name>A0A2X0PFF2_9BASI</name>